<dbReference type="Proteomes" id="UP000315400">
    <property type="component" value="Unassembled WGS sequence"/>
</dbReference>
<protein>
    <submittedName>
        <fullName evidence="1">Uncharacterized protein</fullName>
    </submittedName>
</protein>
<dbReference type="AlphaFoldDB" id="A0A540VMZ5"/>
<name>A0A540VMZ5_9GAMM</name>
<evidence type="ECO:0000313" key="2">
    <source>
        <dbReference type="Proteomes" id="UP000315400"/>
    </source>
</evidence>
<proteinExistence type="predicted"/>
<evidence type="ECO:0000313" key="1">
    <source>
        <dbReference type="EMBL" id="TQE98076.1"/>
    </source>
</evidence>
<gene>
    <name evidence="1" type="ORF">FKY71_15715</name>
</gene>
<accession>A0A540VMZ5</accession>
<dbReference type="EMBL" id="VIFK01000287">
    <property type="protein sequence ID" value="TQE98076.1"/>
    <property type="molecule type" value="Genomic_DNA"/>
</dbReference>
<comment type="caution">
    <text evidence="1">The sequence shown here is derived from an EMBL/GenBank/DDBJ whole genome shotgun (WGS) entry which is preliminary data.</text>
</comment>
<reference evidence="1 2" key="1">
    <citation type="submission" date="2019-06" db="EMBL/GenBank/DDBJ databases">
        <title>Metagenome assembled Genome of Spiribacter salinus SL48-SHIP from the microbial mat of Salt Lake 48 (Novosibirsk region, Russia).</title>
        <authorList>
            <person name="Shipova A."/>
            <person name="Rozanov A.S."/>
            <person name="Bryanskaya A.V."/>
            <person name="Peltek S.E."/>
        </authorList>
    </citation>
    <scope>NUCLEOTIDE SEQUENCE [LARGE SCALE GENOMIC DNA]</scope>
    <source>
        <strain evidence="1">SL48-SHIP-2</strain>
    </source>
</reference>
<sequence>MDANTVKWQNKPVINWFLRELYTTYRDENPPQPGGIFTLTVTFSEPRNIEIEGSEYLLSAIACHAKKTQIKKKKWVYWSGDAFYDWHTNQFAIPPEGVIVGSPVESDLRDWDDYEGELPDFSSSDASGIFRAIVYNKNRWDESRNAETPDLSVL</sequence>
<organism evidence="1 2">
    <name type="scientific">Spiribacter salinus</name>
    <dbReference type="NCBI Taxonomy" id="1335746"/>
    <lineage>
        <taxon>Bacteria</taxon>
        <taxon>Pseudomonadati</taxon>
        <taxon>Pseudomonadota</taxon>
        <taxon>Gammaproteobacteria</taxon>
        <taxon>Chromatiales</taxon>
        <taxon>Ectothiorhodospiraceae</taxon>
        <taxon>Spiribacter</taxon>
    </lineage>
</organism>